<evidence type="ECO:0000313" key="5">
    <source>
        <dbReference type="Proteomes" id="UP001066276"/>
    </source>
</evidence>
<keyword evidence="2" id="KW-0472">Membrane</keyword>
<name>A0AAV7RAX8_PLEWA</name>
<proteinExistence type="predicted"/>
<reference evidence="4" key="1">
    <citation type="journal article" date="2022" name="bioRxiv">
        <title>Sequencing and chromosome-scale assembly of the giantPleurodeles waltlgenome.</title>
        <authorList>
            <person name="Brown T."/>
            <person name="Elewa A."/>
            <person name="Iarovenko S."/>
            <person name="Subramanian E."/>
            <person name="Araus A.J."/>
            <person name="Petzold A."/>
            <person name="Susuki M."/>
            <person name="Suzuki K.-i.T."/>
            <person name="Hayashi T."/>
            <person name="Toyoda A."/>
            <person name="Oliveira C."/>
            <person name="Osipova E."/>
            <person name="Leigh N.D."/>
            <person name="Simon A."/>
            <person name="Yun M.H."/>
        </authorList>
    </citation>
    <scope>NUCLEOTIDE SEQUENCE</scope>
    <source>
        <strain evidence="4">20211129_DDA</strain>
        <tissue evidence="4">Liver</tissue>
    </source>
</reference>
<evidence type="ECO:0000313" key="4">
    <source>
        <dbReference type="EMBL" id="KAJ1147905.1"/>
    </source>
</evidence>
<evidence type="ECO:0000256" key="3">
    <source>
        <dbReference type="SAM" id="SignalP"/>
    </source>
</evidence>
<evidence type="ECO:0000256" key="1">
    <source>
        <dbReference type="SAM" id="MobiDB-lite"/>
    </source>
</evidence>
<feature type="region of interest" description="Disordered" evidence="1">
    <location>
        <begin position="173"/>
        <end position="229"/>
    </location>
</feature>
<feature type="transmembrane region" description="Helical" evidence="2">
    <location>
        <begin position="73"/>
        <end position="100"/>
    </location>
</feature>
<gene>
    <name evidence="4" type="ORF">NDU88_000746</name>
</gene>
<dbReference type="Proteomes" id="UP001066276">
    <property type="component" value="Chromosome 5"/>
</dbReference>
<feature type="compositionally biased region" description="Basic and acidic residues" evidence="1">
    <location>
        <begin position="180"/>
        <end position="192"/>
    </location>
</feature>
<keyword evidence="5" id="KW-1185">Reference proteome</keyword>
<feature type="chain" id="PRO_5043597030" evidence="3">
    <location>
        <begin position="25"/>
        <end position="229"/>
    </location>
</feature>
<sequence length="229" mass="23832">MACSARLVVCACLVTCSVRLVVWASLMACSAHLVVCACLVACSVRLVVWACLVACSECLVVCACLVACSARLVVCACLVACSARLVVCACLVACSARLVVGACPVACSVPLVVCACLVAAPCTSGCVRLLGAGARTAGSSPGCWSFCSLHRLSPEPSVTYWVFIVPGYVTQPRPPSPQQVHERREGREEGPLMKESPSTPWGISEEWGRRGAQGGEGREATGGESPWNP</sequence>
<keyword evidence="2" id="KW-0812">Transmembrane</keyword>
<accession>A0AAV7RAX8</accession>
<keyword evidence="2" id="KW-1133">Transmembrane helix</keyword>
<evidence type="ECO:0000256" key="2">
    <source>
        <dbReference type="SAM" id="Phobius"/>
    </source>
</evidence>
<feature type="transmembrane region" description="Helical" evidence="2">
    <location>
        <begin position="46"/>
        <end position="66"/>
    </location>
</feature>
<keyword evidence="3" id="KW-0732">Signal</keyword>
<comment type="caution">
    <text evidence="4">The sequence shown here is derived from an EMBL/GenBank/DDBJ whole genome shotgun (WGS) entry which is preliminary data.</text>
</comment>
<dbReference type="EMBL" id="JANPWB010000009">
    <property type="protein sequence ID" value="KAJ1147905.1"/>
    <property type="molecule type" value="Genomic_DNA"/>
</dbReference>
<organism evidence="4 5">
    <name type="scientific">Pleurodeles waltl</name>
    <name type="common">Iberian ribbed newt</name>
    <dbReference type="NCBI Taxonomy" id="8319"/>
    <lineage>
        <taxon>Eukaryota</taxon>
        <taxon>Metazoa</taxon>
        <taxon>Chordata</taxon>
        <taxon>Craniata</taxon>
        <taxon>Vertebrata</taxon>
        <taxon>Euteleostomi</taxon>
        <taxon>Amphibia</taxon>
        <taxon>Batrachia</taxon>
        <taxon>Caudata</taxon>
        <taxon>Salamandroidea</taxon>
        <taxon>Salamandridae</taxon>
        <taxon>Pleurodelinae</taxon>
        <taxon>Pleurodeles</taxon>
    </lineage>
</organism>
<protein>
    <submittedName>
        <fullName evidence="4">Uncharacterized protein</fullName>
    </submittedName>
</protein>
<feature type="signal peptide" evidence="3">
    <location>
        <begin position="1"/>
        <end position="24"/>
    </location>
</feature>
<dbReference type="AlphaFoldDB" id="A0AAV7RAX8"/>